<organism evidence="2 3">
    <name type="scientific">Isobaculum melis</name>
    <dbReference type="NCBI Taxonomy" id="142588"/>
    <lineage>
        <taxon>Bacteria</taxon>
        <taxon>Bacillati</taxon>
        <taxon>Bacillota</taxon>
        <taxon>Bacilli</taxon>
        <taxon>Lactobacillales</taxon>
        <taxon>Carnobacteriaceae</taxon>
        <taxon>Isobaculum</taxon>
    </lineage>
</organism>
<reference evidence="2 3" key="1">
    <citation type="submission" date="2016-10" db="EMBL/GenBank/DDBJ databases">
        <authorList>
            <person name="de Groot N.N."/>
        </authorList>
    </citation>
    <scope>NUCLEOTIDE SEQUENCE [LARGE SCALE GENOMIC DNA]</scope>
    <source>
        <strain evidence="2 3">DSM 13760</strain>
    </source>
</reference>
<dbReference type="RefSeq" id="WP_092652775.1">
    <property type="nucleotide sequence ID" value="NZ_FOHA01000012.1"/>
</dbReference>
<keyword evidence="1" id="KW-1133">Transmembrane helix</keyword>
<proteinExistence type="predicted"/>
<keyword evidence="3" id="KW-1185">Reference proteome</keyword>
<sequence>MRPLLRADFYRLRLSKSYWIGLAAILLIVILGTYTIQNVLNTTNRVSESTTITEETYLKQYLFQTIKSYPSAYEENIEASIEQALPDVQQNKVAFFINMMQTDTLTMVLFYLVVITGFLYGDFSSKSIKNTLLYTGSRWIYFLEKWLFGALVTFSVLTFFHLMVTFTYPIAFGENPLNFKILLRTFQVILAQFPIYLAIHSFAFSVFFLVYKRWATVLITGFVSILLPIYLAAISDQVPALRQFNPFNLFNTIGYFSKETMLTASNLFYGVTVSLLYSLIFLVIGWYGFTKFEIKK</sequence>
<evidence type="ECO:0000313" key="2">
    <source>
        <dbReference type="EMBL" id="SER94653.1"/>
    </source>
</evidence>
<accession>A0A1H9TDG0</accession>
<gene>
    <name evidence="2" type="ORF">SAMN04488559_11222</name>
</gene>
<protein>
    <recommendedName>
        <fullName evidence="4">ABC-2 family transporter protein</fullName>
    </recommendedName>
</protein>
<feature type="transmembrane region" description="Helical" evidence="1">
    <location>
        <begin position="146"/>
        <end position="168"/>
    </location>
</feature>
<dbReference type="AlphaFoldDB" id="A0A1H9TDG0"/>
<feature type="transmembrane region" description="Helical" evidence="1">
    <location>
        <begin position="267"/>
        <end position="289"/>
    </location>
</feature>
<dbReference type="EMBL" id="FOHA01000012">
    <property type="protein sequence ID" value="SER94653.1"/>
    <property type="molecule type" value="Genomic_DNA"/>
</dbReference>
<feature type="transmembrane region" description="Helical" evidence="1">
    <location>
        <begin position="217"/>
        <end position="235"/>
    </location>
</feature>
<feature type="transmembrane region" description="Helical" evidence="1">
    <location>
        <begin position="105"/>
        <end position="125"/>
    </location>
</feature>
<name>A0A1H9TDG0_9LACT</name>
<dbReference type="OrthoDB" id="2359865at2"/>
<evidence type="ECO:0000313" key="3">
    <source>
        <dbReference type="Proteomes" id="UP000198948"/>
    </source>
</evidence>
<keyword evidence="1" id="KW-0472">Membrane</keyword>
<evidence type="ECO:0000256" key="1">
    <source>
        <dbReference type="SAM" id="Phobius"/>
    </source>
</evidence>
<evidence type="ECO:0008006" key="4">
    <source>
        <dbReference type="Google" id="ProtNLM"/>
    </source>
</evidence>
<dbReference type="STRING" id="142588.SAMN04488559_11222"/>
<feature type="transmembrane region" description="Helical" evidence="1">
    <location>
        <begin position="188"/>
        <end position="210"/>
    </location>
</feature>
<feature type="transmembrane region" description="Helical" evidence="1">
    <location>
        <begin position="18"/>
        <end position="36"/>
    </location>
</feature>
<keyword evidence="1" id="KW-0812">Transmembrane</keyword>
<dbReference type="Proteomes" id="UP000198948">
    <property type="component" value="Unassembled WGS sequence"/>
</dbReference>